<name>A0ABZ0IW43_9BACT</name>
<feature type="domain" description="Outer membrane protein beta-barrel" evidence="1">
    <location>
        <begin position="41"/>
        <end position="215"/>
    </location>
</feature>
<evidence type="ECO:0000313" key="2">
    <source>
        <dbReference type="EMBL" id="WOK08155.1"/>
    </source>
</evidence>
<dbReference type="Proteomes" id="UP001302349">
    <property type="component" value="Chromosome"/>
</dbReference>
<dbReference type="RefSeq" id="WP_317490801.1">
    <property type="nucleotide sequence ID" value="NZ_CP136051.1"/>
</dbReference>
<organism evidence="2 3">
    <name type="scientific">Imperialibacter roseus</name>
    <dbReference type="NCBI Taxonomy" id="1324217"/>
    <lineage>
        <taxon>Bacteria</taxon>
        <taxon>Pseudomonadati</taxon>
        <taxon>Bacteroidota</taxon>
        <taxon>Cytophagia</taxon>
        <taxon>Cytophagales</taxon>
        <taxon>Flammeovirgaceae</taxon>
        <taxon>Imperialibacter</taxon>
    </lineage>
</organism>
<evidence type="ECO:0000313" key="3">
    <source>
        <dbReference type="Proteomes" id="UP001302349"/>
    </source>
</evidence>
<evidence type="ECO:0000259" key="1">
    <source>
        <dbReference type="Pfam" id="PF13568"/>
    </source>
</evidence>
<sequence>MQTTNLRHLLHLYRHQVATIVLLLGLASPSIAQHSTVINLPNYTEKFLHYGFGMGLHSSRYAIQYSDAFADDDTLHSIVPHSLGGFKIGFISNMRVLQYLDFRFLITVGFYENKLLYRSVTGNTLEQLIDATTVELPMLLKYRSVRRDNIGMYLIGGITPTIEARGKDDKADASERLLTKSTSVALEAGVGFDLYYPLFKFAPEIRYSWGISNILTNDVNKYNDPLKRVSPHNLTLYITFEGGPS</sequence>
<dbReference type="Pfam" id="PF13568">
    <property type="entry name" value="OMP_b-brl_2"/>
    <property type="match status" value="1"/>
</dbReference>
<protein>
    <submittedName>
        <fullName evidence="2">Outer membrane beta-barrel protein</fullName>
    </submittedName>
</protein>
<keyword evidence="3" id="KW-1185">Reference proteome</keyword>
<reference evidence="2 3" key="1">
    <citation type="journal article" date="2023" name="Microbiol. Resour. Announc.">
        <title>Complete Genome Sequence of Imperialibacter roseus strain P4T.</title>
        <authorList>
            <person name="Tizabi D.R."/>
            <person name="Bachvaroff T."/>
            <person name="Hill R.T."/>
        </authorList>
    </citation>
    <scope>NUCLEOTIDE SEQUENCE [LARGE SCALE GENOMIC DNA]</scope>
    <source>
        <strain evidence="2 3">P4T</strain>
    </source>
</reference>
<accession>A0ABZ0IW43</accession>
<dbReference type="InterPro" id="IPR025665">
    <property type="entry name" value="Beta-barrel_OMP_2"/>
</dbReference>
<proteinExistence type="predicted"/>
<gene>
    <name evidence="2" type="ORF">RT717_05840</name>
</gene>
<dbReference type="EMBL" id="CP136051">
    <property type="protein sequence ID" value="WOK08155.1"/>
    <property type="molecule type" value="Genomic_DNA"/>
</dbReference>